<accession>A0AAV4PUZ8</accession>
<reference evidence="1 2" key="1">
    <citation type="submission" date="2021-06" db="EMBL/GenBank/DDBJ databases">
        <title>Caerostris extrusa draft genome.</title>
        <authorList>
            <person name="Kono N."/>
            <person name="Arakawa K."/>
        </authorList>
    </citation>
    <scope>NUCLEOTIDE SEQUENCE [LARGE SCALE GENOMIC DNA]</scope>
</reference>
<evidence type="ECO:0000313" key="2">
    <source>
        <dbReference type="Proteomes" id="UP001054945"/>
    </source>
</evidence>
<protein>
    <submittedName>
        <fullName evidence="1">Uncharacterized protein</fullName>
    </submittedName>
</protein>
<dbReference type="Proteomes" id="UP001054945">
    <property type="component" value="Unassembled WGS sequence"/>
</dbReference>
<keyword evidence="2" id="KW-1185">Reference proteome</keyword>
<gene>
    <name evidence="1" type="ORF">CEXT_382421</name>
</gene>
<dbReference type="AlphaFoldDB" id="A0AAV4PUZ8"/>
<evidence type="ECO:0000313" key="1">
    <source>
        <dbReference type="EMBL" id="GIX99012.1"/>
    </source>
</evidence>
<comment type="caution">
    <text evidence="1">The sequence shown here is derived from an EMBL/GenBank/DDBJ whole genome shotgun (WGS) entry which is preliminary data.</text>
</comment>
<proteinExistence type="predicted"/>
<dbReference type="EMBL" id="BPLR01004994">
    <property type="protein sequence ID" value="GIX99012.1"/>
    <property type="molecule type" value="Genomic_DNA"/>
</dbReference>
<organism evidence="1 2">
    <name type="scientific">Caerostris extrusa</name>
    <name type="common">Bark spider</name>
    <name type="synonym">Caerostris bankana</name>
    <dbReference type="NCBI Taxonomy" id="172846"/>
    <lineage>
        <taxon>Eukaryota</taxon>
        <taxon>Metazoa</taxon>
        <taxon>Ecdysozoa</taxon>
        <taxon>Arthropoda</taxon>
        <taxon>Chelicerata</taxon>
        <taxon>Arachnida</taxon>
        <taxon>Araneae</taxon>
        <taxon>Araneomorphae</taxon>
        <taxon>Entelegynae</taxon>
        <taxon>Araneoidea</taxon>
        <taxon>Araneidae</taxon>
        <taxon>Caerostris</taxon>
    </lineage>
</organism>
<name>A0AAV4PUZ8_CAEEX</name>
<sequence length="96" mass="11760">MNAERYKSLPMQENKLNFEEQLKLHIKLLREKIYSVRQEQQKMAILQSFLRFKKHQLDESYRRLDDKKMEIANWECNLTSKAKKLQEKDCRLEAKD</sequence>